<keyword evidence="1" id="KW-0812">Transmembrane</keyword>
<dbReference type="Proteomes" id="UP000184255">
    <property type="component" value="Unassembled WGS sequence"/>
</dbReference>
<feature type="transmembrane region" description="Helical" evidence="1">
    <location>
        <begin position="332"/>
        <end position="359"/>
    </location>
</feature>
<feature type="signal peptide" evidence="2">
    <location>
        <begin position="1"/>
        <end position="27"/>
    </location>
</feature>
<accession>A0A1L7TVJ5</accession>
<name>A0A1L7TVJ5_FUSMA</name>
<gene>
    <name evidence="3" type="ORF">FMAN_02137</name>
</gene>
<proteinExistence type="predicted"/>
<evidence type="ECO:0000313" key="3">
    <source>
        <dbReference type="EMBL" id="CVK99271.1"/>
    </source>
</evidence>
<feature type="chain" id="PRO_5012566669" evidence="2">
    <location>
        <begin position="28"/>
        <end position="411"/>
    </location>
</feature>
<protein>
    <submittedName>
        <fullName evidence="3">Uncharacterized protein</fullName>
    </submittedName>
</protein>
<organism evidence="3 4">
    <name type="scientific">Fusarium mangiferae</name>
    <name type="common">Mango malformation disease fungus</name>
    <dbReference type="NCBI Taxonomy" id="192010"/>
    <lineage>
        <taxon>Eukaryota</taxon>
        <taxon>Fungi</taxon>
        <taxon>Dikarya</taxon>
        <taxon>Ascomycota</taxon>
        <taxon>Pezizomycotina</taxon>
        <taxon>Sordariomycetes</taxon>
        <taxon>Hypocreomycetidae</taxon>
        <taxon>Hypocreales</taxon>
        <taxon>Nectriaceae</taxon>
        <taxon>Fusarium</taxon>
        <taxon>Fusarium fujikuroi species complex</taxon>
    </lineage>
</organism>
<comment type="caution">
    <text evidence="3">The sequence shown here is derived from an EMBL/GenBank/DDBJ whole genome shotgun (WGS) entry which is preliminary data.</text>
</comment>
<dbReference type="VEuPathDB" id="FungiDB:FMAN_02137"/>
<dbReference type="EMBL" id="FCQH01000010">
    <property type="protein sequence ID" value="CVK99271.1"/>
    <property type="molecule type" value="Genomic_DNA"/>
</dbReference>
<dbReference type="AlphaFoldDB" id="A0A1L7TVJ5"/>
<keyword evidence="1" id="KW-1133">Transmembrane helix</keyword>
<keyword evidence="2" id="KW-0732">Signal</keyword>
<sequence>MSFHYLKSRTFVLFLIIFATTIQLAAAATSTKQFKHWYPQYGWIFDTIIKVNCTAEYDKYLTGFKNHSEIDYLGGGGIYTAITQPVVECILSHTSEYLKVAMTGAQVLLGVMPTIIALLGPSHDEIAMLCIVGRRPLLAAGLSLASPSAYFSRAFEYSQPIEILSHDKNRHEQWRPKAVHSQLLISAAEYLVTMAACYNVLDNTLQANLRAVCAFSPDADFLPGVWLAIGIALHIAACLVCRLRLRGSRTRGSSATETYEQDPTPQGSEQIRTQSWLIKFLKSWEQNFMCFMRWILGIGPRLVNIITTTELFPCCSEKYVVKIHTLRETKTFLVLSWWQSTITIMHILFGTLVFSGMLFVGTKDALMIVGRYIAGVAICRVILMYELAGLRQSCIDVDGIPPQTRAIQRQR</sequence>
<reference evidence="4" key="1">
    <citation type="journal article" date="2016" name="Genome Biol. Evol.">
        <title>Comparative 'omics' of the Fusarium fujikuroi species complex highlights differences in genetic potential and metabolite synthesis.</title>
        <authorList>
            <person name="Niehaus E.-M."/>
            <person name="Muensterkoetter M."/>
            <person name="Proctor R.H."/>
            <person name="Brown D.W."/>
            <person name="Sharon A."/>
            <person name="Idan Y."/>
            <person name="Oren-Young L."/>
            <person name="Sieber C.M."/>
            <person name="Novak O."/>
            <person name="Pencik A."/>
            <person name="Tarkowska D."/>
            <person name="Hromadova K."/>
            <person name="Freeman S."/>
            <person name="Maymon M."/>
            <person name="Elazar M."/>
            <person name="Youssef S.A."/>
            <person name="El-Shabrawy E.S.M."/>
            <person name="Shalaby A.B.A."/>
            <person name="Houterman P."/>
            <person name="Brock N.L."/>
            <person name="Burkhardt I."/>
            <person name="Tsavkelova E.A."/>
            <person name="Dickschat J.S."/>
            <person name="Galuszka P."/>
            <person name="Gueldener U."/>
            <person name="Tudzynski B."/>
        </authorList>
    </citation>
    <scope>NUCLEOTIDE SEQUENCE [LARGE SCALE GENOMIC DNA]</scope>
    <source>
        <strain evidence="4">MRC7560</strain>
    </source>
</reference>
<keyword evidence="4" id="KW-1185">Reference proteome</keyword>
<dbReference type="GeneID" id="65081409"/>
<dbReference type="RefSeq" id="XP_041685618.1">
    <property type="nucleotide sequence ID" value="XM_041835456.1"/>
</dbReference>
<evidence type="ECO:0000256" key="2">
    <source>
        <dbReference type="SAM" id="SignalP"/>
    </source>
</evidence>
<evidence type="ECO:0000313" key="4">
    <source>
        <dbReference type="Proteomes" id="UP000184255"/>
    </source>
</evidence>
<evidence type="ECO:0000256" key="1">
    <source>
        <dbReference type="SAM" id="Phobius"/>
    </source>
</evidence>
<feature type="transmembrane region" description="Helical" evidence="1">
    <location>
        <begin position="365"/>
        <end position="383"/>
    </location>
</feature>
<keyword evidence="1" id="KW-0472">Membrane</keyword>
<feature type="transmembrane region" description="Helical" evidence="1">
    <location>
        <begin position="183"/>
        <end position="201"/>
    </location>
</feature>
<feature type="transmembrane region" description="Helical" evidence="1">
    <location>
        <begin position="221"/>
        <end position="241"/>
    </location>
</feature>